<evidence type="ECO:0000259" key="2">
    <source>
        <dbReference type="PROSITE" id="PS50930"/>
    </source>
</evidence>
<proteinExistence type="predicted"/>
<keyword evidence="1" id="KW-0472">Membrane</keyword>
<dbReference type="PATRIC" id="fig|253.9.peg.2718"/>
<feature type="transmembrane region" description="Helical" evidence="1">
    <location>
        <begin position="88"/>
        <end position="109"/>
    </location>
</feature>
<comment type="caution">
    <text evidence="3">The sequence shown here is derived from an EMBL/GenBank/DDBJ whole genome shotgun (WGS) entry which is preliminary data.</text>
</comment>
<evidence type="ECO:0000256" key="1">
    <source>
        <dbReference type="SAM" id="Phobius"/>
    </source>
</evidence>
<feature type="transmembrane region" description="Helical" evidence="1">
    <location>
        <begin position="24"/>
        <end position="44"/>
    </location>
</feature>
<name>A0A0N0ITY6_CHRID</name>
<dbReference type="Proteomes" id="UP000037953">
    <property type="component" value="Unassembled WGS sequence"/>
</dbReference>
<keyword evidence="3" id="KW-0418">Kinase</keyword>
<dbReference type="Gene3D" id="2.40.50.1020">
    <property type="entry name" value="LytTr DNA-binding domain"/>
    <property type="match status" value="1"/>
</dbReference>
<dbReference type="Pfam" id="PF04397">
    <property type="entry name" value="LytTR"/>
    <property type="match status" value="1"/>
</dbReference>
<dbReference type="PANTHER" id="PTHR37299">
    <property type="entry name" value="TRANSCRIPTIONAL REGULATOR-RELATED"/>
    <property type="match status" value="1"/>
</dbReference>
<organism evidence="3 4">
    <name type="scientific">Chryseobacterium indologenes</name>
    <name type="common">Flavobacterium indologenes</name>
    <dbReference type="NCBI Taxonomy" id="253"/>
    <lineage>
        <taxon>Bacteria</taxon>
        <taxon>Pseudomonadati</taxon>
        <taxon>Bacteroidota</taxon>
        <taxon>Flavobacteriia</taxon>
        <taxon>Flavobacteriales</taxon>
        <taxon>Weeksellaceae</taxon>
        <taxon>Chryseobacterium group</taxon>
        <taxon>Chryseobacterium</taxon>
    </lineage>
</organism>
<reference evidence="3 4" key="1">
    <citation type="journal article" date="2015" name="Genom Data">
        <title>Draft genome sequence of a multidrug-resistant Chryseobacterium indologenes isolate from Malaysia.</title>
        <authorList>
            <person name="Yu C.Y."/>
            <person name="Ang G.Y."/>
            <person name="Cheng H.J."/>
            <person name="Cheong Y.M."/>
            <person name="Yin W.F."/>
            <person name="Chan K.G."/>
        </authorList>
    </citation>
    <scope>NUCLEOTIDE SEQUENCE [LARGE SCALE GENOMIC DNA]</scope>
    <source>
        <strain evidence="3 4">CI_885</strain>
    </source>
</reference>
<reference evidence="4" key="2">
    <citation type="submission" date="2015-09" db="EMBL/GenBank/DDBJ databases">
        <title>Draft genome sequence of a multidrug-resistant Chryseobacterium indologenes isolate from Malaysia.</title>
        <authorList>
            <person name="Yu C.Y."/>
            <person name="Ang G.Y."/>
            <person name="Chan K.-G."/>
        </authorList>
    </citation>
    <scope>NUCLEOTIDE SEQUENCE [LARGE SCALE GENOMIC DNA]</scope>
    <source>
        <strain evidence="4">CI_885</strain>
    </source>
</reference>
<feature type="domain" description="HTH LytTR-type" evidence="2">
    <location>
        <begin position="187"/>
        <end position="280"/>
    </location>
</feature>
<evidence type="ECO:0000313" key="3">
    <source>
        <dbReference type="EMBL" id="KPE49134.1"/>
    </source>
</evidence>
<keyword evidence="3" id="KW-0808">Transferase</keyword>
<keyword evidence="1" id="KW-1133">Transmembrane helix</keyword>
<dbReference type="RefSeq" id="WP_062703277.1">
    <property type="nucleotide sequence ID" value="NZ_LJOD01000023.1"/>
</dbReference>
<dbReference type="GO" id="GO:0000156">
    <property type="term" value="F:phosphorelay response regulator activity"/>
    <property type="evidence" value="ECO:0007669"/>
    <property type="project" value="InterPro"/>
</dbReference>
<dbReference type="SMART" id="SM00850">
    <property type="entry name" value="LytTR"/>
    <property type="match status" value="1"/>
</dbReference>
<dbReference type="PROSITE" id="PS50930">
    <property type="entry name" value="HTH_LYTTR"/>
    <property type="match status" value="1"/>
</dbReference>
<feature type="transmembrane region" description="Helical" evidence="1">
    <location>
        <begin position="56"/>
        <end position="76"/>
    </location>
</feature>
<feature type="transmembrane region" description="Helical" evidence="1">
    <location>
        <begin position="129"/>
        <end position="149"/>
    </location>
</feature>
<accession>A0A0N0ITY6</accession>
<dbReference type="GO" id="GO:0016301">
    <property type="term" value="F:kinase activity"/>
    <property type="evidence" value="ECO:0007669"/>
    <property type="project" value="UniProtKB-KW"/>
</dbReference>
<protein>
    <submittedName>
        <fullName evidence="3">Histidine kinase</fullName>
    </submittedName>
</protein>
<dbReference type="InterPro" id="IPR007492">
    <property type="entry name" value="LytTR_DNA-bd_dom"/>
</dbReference>
<dbReference type="OrthoDB" id="2962330at2"/>
<sequence>MSKNIVTVPSVYEVFQGNKKWRPVFAVCIALFIMANVLLDYLYTLFQNSTFYISESFLFSASYWILFFPLWSLLSAGVKKMNRTILKLTLTLTATAFHIFIYPALVWLLSEIFYDHTFPYQQTFNFALSAYFIKTVLIYGFSLVAFMLLNKKINQPQAVIRSDEEPSKQSFIRSVIVTDHNQQKLALAASDILYFSANSPYINVHHLLKKYLLTSTLKSLEIQLDPAQFVRIHKSTLINIQKAVSYKSRLNGDYDVTLSDGTVLRISRNYASDFKVKFQAIHGVE</sequence>
<dbReference type="InterPro" id="IPR046947">
    <property type="entry name" value="LytR-like"/>
</dbReference>
<keyword evidence="1" id="KW-0812">Transmembrane</keyword>
<gene>
    <name evidence="3" type="ORF">AOB46_21530</name>
</gene>
<evidence type="ECO:0000313" key="4">
    <source>
        <dbReference type="Proteomes" id="UP000037953"/>
    </source>
</evidence>
<dbReference type="PANTHER" id="PTHR37299:SF1">
    <property type="entry name" value="STAGE 0 SPORULATION PROTEIN A HOMOLOG"/>
    <property type="match status" value="1"/>
</dbReference>
<dbReference type="GO" id="GO:0003677">
    <property type="term" value="F:DNA binding"/>
    <property type="evidence" value="ECO:0007669"/>
    <property type="project" value="InterPro"/>
</dbReference>
<dbReference type="EMBL" id="LJOD01000023">
    <property type="protein sequence ID" value="KPE49134.1"/>
    <property type="molecule type" value="Genomic_DNA"/>
</dbReference>
<dbReference type="AlphaFoldDB" id="A0A0N0ITY6"/>